<reference evidence="12 13" key="1">
    <citation type="submission" date="2019-04" db="EMBL/GenBank/DDBJ databases">
        <title>Isachenkonia alkalipeptolytica gen. nov. sp. nov. a new anaerobic, alkiliphilic organothrophic bacterium capable to reduce synthesized ferrihydrite isolated from a soda lake.</title>
        <authorList>
            <person name="Toshchakov S.V."/>
            <person name="Zavarzina D.G."/>
            <person name="Zhilina T.N."/>
            <person name="Kostrikina N.A."/>
            <person name="Kublanov I.V."/>
        </authorList>
    </citation>
    <scope>NUCLEOTIDE SEQUENCE [LARGE SCALE GENOMIC DNA]</scope>
    <source>
        <strain evidence="12 13">Z-1701</strain>
    </source>
</reference>
<proteinExistence type="inferred from homology"/>
<evidence type="ECO:0000256" key="11">
    <source>
        <dbReference type="SAM" id="Coils"/>
    </source>
</evidence>
<dbReference type="PANTHER" id="PTHR34217:SF1">
    <property type="entry name" value="CARBOXYPEPTIDASE 1"/>
    <property type="match status" value="1"/>
</dbReference>
<evidence type="ECO:0000256" key="5">
    <source>
        <dbReference type="ARBA" id="ARBA00023049"/>
    </source>
</evidence>
<gene>
    <name evidence="12" type="ORF">ISALK_12480</name>
</gene>
<dbReference type="PANTHER" id="PTHR34217">
    <property type="entry name" value="METAL-DEPENDENT CARBOXYPEPTIDASE"/>
    <property type="match status" value="1"/>
</dbReference>
<keyword evidence="3 8" id="KW-0479">Metal-binding</keyword>
<evidence type="ECO:0000256" key="9">
    <source>
        <dbReference type="PIRSR" id="PIRSR006615-1"/>
    </source>
</evidence>
<dbReference type="SUPFAM" id="SSF55486">
    <property type="entry name" value="Metalloproteases ('zincins'), catalytic domain"/>
    <property type="match status" value="1"/>
</dbReference>
<comment type="caution">
    <text evidence="12">The sequence shown here is derived from an EMBL/GenBank/DDBJ whole genome shotgun (WGS) entry which is preliminary data.</text>
</comment>
<dbReference type="PIRSF" id="PIRSF006615">
    <property type="entry name" value="Zn_crbxpep_Taq"/>
    <property type="match status" value="1"/>
</dbReference>
<dbReference type="GO" id="GO:0004181">
    <property type="term" value="F:metallocarboxypeptidase activity"/>
    <property type="evidence" value="ECO:0007669"/>
    <property type="project" value="UniProtKB-UniRule"/>
</dbReference>
<comment type="similarity">
    <text evidence="7 8">Belongs to the peptidase M32 family.</text>
</comment>
<evidence type="ECO:0000313" key="13">
    <source>
        <dbReference type="Proteomes" id="UP000449710"/>
    </source>
</evidence>
<evidence type="ECO:0000256" key="10">
    <source>
        <dbReference type="PIRSR" id="PIRSR006615-2"/>
    </source>
</evidence>
<keyword evidence="2 8" id="KW-0645">Protease</keyword>
<evidence type="ECO:0000256" key="2">
    <source>
        <dbReference type="ARBA" id="ARBA00022670"/>
    </source>
</evidence>
<dbReference type="Gene3D" id="1.10.1370.30">
    <property type="match status" value="1"/>
</dbReference>
<dbReference type="CDD" id="cd06460">
    <property type="entry name" value="M32_Taq"/>
    <property type="match status" value="1"/>
</dbReference>
<comment type="catalytic activity">
    <reaction evidence="6 8">
        <text>Release of a C-terminal amino acid with broad specificity, except for -Pro.</text>
        <dbReference type="EC" id="3.4.17.19"/>
    </reaction>
</comment>
<keyword evidence="1 8" id="KW-0121">Carboxypeptidase</keyword>
<sequence>MKKEDNQKEENQLQELLKRYMEISSKIQHYREMAGLAHWDMATYAPKEGRNIRSEALGTLSTEAFKMSVSPEMQHLLGEFSREKYYNELPEKYQKSIEKDVKHLEKFQKIPEEEYRDYVILTSRAQNIWEKAKADDDFEIFRPYLEKIVDFNRRMSERLGYEGHAYNALLDRFEEGMTVEKLDAIFGELKEGVLNILNKIQNASKKPNKRLESVKLPVEKQKILSEKILKKIGYDFECGRLDESIHPFTIGLNPKDVRVTTRYQEDFFKTALFGTIHEGGHGMYEQNIPMELFKTSAGSAASTGMHESQSRFWENVVGRSEFFWKGLLPEFQELFQEEVKNVSLEEMVEYINIVEPSMIRVEADELTYSLHIILRYELEKDLIGGKISVEELPERWNEKMEDILGIKPRDNREGVLQDMHWAGGMIGYFPTYALGNLYALQLTKTLQEDVPEFNSHIEHQNFAPIKEWMVKKVHHRGSLRTAEELIEEITGEGLTVKPYLSYLDEKYQKIYQY</sequence>
<dbReference type="EC" id="3.4.17.19" evidence="8"/>
<accession>A0AA44BEU1</accession>
<evidence type="ECO:0000256" key="1">
    <source>
        <dbReference type="ARBA" id="ARBA00022645"/>
    </source>
</evidence>
<dbReference type="RefSeq" id="WP_160722843.1">
    <property type="nucleotide sequence ID" value="NZ_SUMG01000021.1"/>
</dbReference>
<dbReference type="PROSITE" id="PS52034">
    <property type="entry name" value="PEPTIDASE_M32"/>
    <property type="match status" value="1"/>
</dbReference>
<dbReference type="AlphaFoldDB" id="A0AA44BEU1"/>
<protein>
    <recommendedName>
        <fullName evidence="8">Metal-dependent carboxypeptidase</fullName>
        <ecNumber evidence="8">3.4.17.19</ecNumber>
    </recommendedName>
</protein>
<comment type="function">
    <text evidence="8">Broad specificity carboxypetidase that releases amino acids sequentially from the C-terminus, including neutral, aromatic, polar and basic residues.</text>
</comment>
<feature type="binding site" evidence="9">
    <location>
        <position position="307"/>
    </location>
    <ligand>
        <name>Zn(2+)</name>
        <dbReference type="ChEBI" id="CHEBI:29105"/>
        <note>catalytic</note>
    </ligand>
</feature>
<organism evidence="12 13">
    <name type="scientific">Isachenkonia alkalipeptolytica</name>
    <dbReference type="NCBI Taxonomy" id="2565777"/>
    <lineage>
        <taxon>Bacteria</taxon>
        <taxon>Bacillati</taxon>
        <taxon>Bacillota</taxon>
        <taxon>Clostridia</taxon>
        <taxon>Eubacteriales</taxon>
        <taxon>Clostridiaceae</taxon>
        <taxon>Isachenkonia</taxon>
    </lineage>
</organism>
<dbReference type="Pfam" id="PF02074">
    <property type="entry name" value="Peptidase_M32"/>
    <property type="match status" value="1"/>
</dbReference>
<evidence type="ECO:0000256" key="7">
    <source>
        <dbReference type="ARBA" id="ARBA00061580"/>
    </source>
</evidence>
<dbReference type="GO" id="GO:0008270">
    <property type="term" value="F:zinc ion binding"/>
    <property type="evidence" value="ECO:0007669"/>
    <property type="project" value="UniProtKB-ARBA"/>
</dbReference>
<keyword evidence="11" id="KW-0175">Coiled coil</keyword>
<keyword evidence="4 8" id="KW-0378">Hydrolase</keyword>
<evidence type="ECO:0000256" key="8">
    <source>
        <dbReference type="PIRNR" id="PIRNR006615"/>
    </source>
</evidence>
<dbReference type="FunFam" id="1.10.1370.30:FF:000003">
    <property type="entry name" value="Thermostable carboxypeptidase 1"/>
    <property type="match status" value="1"/>
</dbReference>
<dbReference type="Proteomes" id="UP000449710">
    <property type="component" value="Unassembled WGS sequence"/>
</dbReference>
<feature type="coiled-coil region" evidence="11">
    <location>
        <begin position="3"/>
        <end position="33"/>
    </location>
</feature>
<feature type="binding site" evidence="9">
    <location>
        <position position="277"/>
    </location>
    <ligand>
        <name>Zn(2+)</name>
        <dbReference type="ChEBI" id="CHEBI:29105"/>
        <note>catalytic</note>
    </ligand>
</feature>
<dbReference type="EMBL" id="SUMG01000021">
    <property type="protein sequence ID" value="NBG89307.1"/>
    <property type="molecule type" value="Genomic_DNA"/>
</dbReference>
<feature type="binding site" evidence="9">
    <location>
        <position position="281"/>
    </location>
    <ligand>
        <name>Zn(2+)</name>
        <dbReference type="ChEBI" id="CHEBI:29105"/>
        <note>catalytic</note>
    </ligand>
</feature>
<evidence type="ECO:0000256" key="6">
    <source>
        <dbReference type="ARBA" id="ARBA00052755"/>
    </source>
</evidence>
<feature type="active site" description="Proton donor/acceptor" evidence="10">
    <location>
        <position position="278"/>
    </location>
</feature>
<name>A0AA44BEU1_9CLOT</name>
<dbReference type="GO" id="GO:0006508">
    <property type="term" value="P:proteolysis"/>
    <property type="evidence" value="ECO:0007669"/>
    <property type="project" value="UniProtKB-UniRule"/>
</dbReference>
<keyword evidence="5 8" id="KW-0482">Metalloprotease</keyword>
<comment type="cofactor">
    <cofactor evidence="9">
        <name>Zn(2+)</name>
        <dbReference type="ChEBI" id="CHEBI:29105"/>
    </cofactor>
    <text evidence="9">Binds 1 zinc ion per subunit.</text>
</comment>
<keyword evidence="9" id="KW-0862">Zinc</keyword>
<dbReference type="PRINTS" id="PR00998">
    <property type="entry name" value="CRBOXYPTASET"/>
</dbReference>
<dbReference type="InterPro" id="IPR001333">
    <property type="entry name" value="Peptidase_M32_Taq"/>
</dbReference>
<evidence type="ECO:0000313" key="12">
    <source>
        <dbReference type="EMBL" id="NBG89307.1"/>
    </source>
</evidence>
<evidence type="ECO:0000256" key="4">
    <source>
        <dbReference type="ARBA" id="ARBA00022801"/>
    </source>
</evidence>
<evidence type="ECO:0000256" key="3">
    <source>
        <dbReference type="ARBA" id="ARBA00022723"/>
    </source>
</evidence>
<keyword evidence="13" id="KW-1185">Reference proteome</keyword>